<feature type="compositionally biased region" description="Acidic residues" evidence="6">
    <location>
        <begin position="284"/>
        <end position="299"/>
    </location>
</feature>
<feature type="compositionally biased region" description="Acidic residues" evidence="6">
    <location>
        <begin position="144"/>
        <end position="153"/>
    </location>
</feature>
<evidence type="ECO:0000256" key="3">
    <source>
        <dbReference type="ARBA" id="ARBA00023015"/>
    </source>
</evidence>
<dbReference type="OrthoDB" id="9834376at2759"/>
<dbReference type="PANTHER" id="PTHR10019">
    <property type="entry name" value="SNF5"/>
    <property type="match status" value="1"/>
</dbReference>
<keyword evidence="3" id="KW-0805">Transcription regulation</keyword>
<protein>
    <submittedName>
        <fullName evidence="7">SNF5-domain-containing protein</fullName>
    </submittedName>
</protein>
<dbReference type="EMBL" id="KZ819309">
    <property type="protein sequence ID" value="PWN94741.1"/>
    <property type="molecule type" value="Genomic_DNA"/>
</dbReference>
<dbReference type="GO" id="GO:0000228">
    <property type="term" value="C:nuclear chromosome"/>
    <property type="evidence" value="ECO:0007669"/>
    <property type="project" value="InterPro"/>
</dbReference>
<evidence type="ECO:0000256" key="1">
    <source>
        <dbReference type="ARBA" id="ARBA00004123"/>
    </source>
</evidence>
<evidence type="ECO:0000256" key="2">
    <source>
        <dbReference type="ARBA" id="ARBA00010239"/>
    </source>
</evidence>
<sequence>MERPRRSARAPPPRSLSTYTTASPSAGGAHAGGSGTSSPAPSRSLLSHLQASGSGTHPGTPSSSGAGGSSLPRPSRPLPSRAAQAPGAAPLSLAGPPAKQSAFASRIAAGCTTLLRPLPAEFREGQGATSTRARPTYRDHDESGDSEESDEEVAGAGRDEGGAVAEGDCLGQPCPPEKVRLVKPKRNRLKYTHEADLAAQASRREILVPITLEIETPRARISDVVTWNLRERHITPLQFARTFVADLNLESKYASELAASIVAQLEDAVQVNVAWEEDVRPWDEEGEDSDEDEDGEPEVEDDLRVAVAYETPILSSHLSDRLEWDLASRLTPEEFARGVARDLGLTGEALPLISNAVREQIMRHRRSALELQLLGSGRQWAEGVRMLEDAGRLERGEIVDLPDDTVDAQGETQEPLDPVRRAAQLRYEGHAILNDLAFRGPKPLEGVWREFGAPFGPVLQELNTEERERSFVEYMRELRRARRTTGGTRSRRR</sequence>
<evidence type="ECO:0000313" key="8">
    <source>
        <dbReference type="Proteomes" id="UP000245946"/>
    </source>
</evidence>
<comment type="subcellular location">
    <subcellularLocation>
        <location evidence="1">Nucleus</location>
    </subcellularLocation>
</comment>
<evidence type="ECO:0000256" key="6">
    <source>
        <dbReference type="SAM" id="MobiDB-lite"/>
    </source>
</evidence>
<evidence type="ECO:0000256" key="4">
    <source>
        <dbReference type="ARBA" id="ARBA00023163"/>
    </source>
</evidence>
<dbReference type="GO" id="GO:0006338">
    <property type="term" value="P:chromatin remodeling"/>
    <property type="evidence" value="ECO:0007669"/>
    <property type="project" value="InterPro"/>
</dbReference>
<feature type="region of interest" description="Disordered" evidence="6">
    <location>
        <begin position="117"/>
        <end position="171"/>
    </location>
</feature>
<dbReference type="STRING" id="58919.A0A316YZV1"/>
<gene>
    <name evidence="7" type="ORF">FA09DRAFT_332654</name>
</gene>
<comment type="similarity">
    <text evidence="2">Belongs to the SNF5 family.</text>
</comment>
<proteinExistence type="inferred from homology"/>
<feature type="region of interest" description="Disordered" evidence="6">
    <location>
        <begin position="279"/>
        <end position="299"/>
    </location>
</feature>
<feature type="compositionally biased region" description="Low complexity" evidence="6">
    <location>
        <begin position="51"/>
        <end position="98"/>
    </location>
</feature>
<evidence type="ECO:0000313" key="7">
    <source>
        <dbReference type="EMBL" id="PWN94741.1"/>
    </source>
</evidence>
<keyword evidence="8" id="KW-1185">Reference proteome</keyword>
<name>A0A316YZV1_9BASI</name>
<dbReference type="Proteomes" id="UP000245946">
    <property type="component" value="Unassembled WGS sequence"/>
</dbReference>
<organism evidence="7 8">
    <name type="scientific">Tilletiopsis washingtonensis</name>
    <dbReference type="NCBI Taxonomy" id="58919"/>
    <lineage>
        <taxon>Eukaryota</taxon>
        <taxon>Fungi</taxon>
        <taxon>Dikarya</taxon>
        <taxon>Basidiomycota</taxon>
        <taxon>Ustilaginomycotina</taxon>
        <taxon>Exobasidiomycetes</taxon>
        <taxon>Entylomatales</taxon>
        <taxon>Entylomatales incertae sedis</taxon>
        <taxon>Tilletiopsis</taxon>
    </lineage>
</organism>
<reference evidence="7 8" key="1">
    <citation type="journal article" date="2018" name="Mol. Biol. Evol.">
        <title>Broad Genomic Sampling Reveals a Smut Pathogenic Ancestry of the Fungal Clade Ustilaginomycotina.</title>
        <authorList>
            <person name="Kijpornyongpan T."/>
            <person name="Mondo S.J."/>
            <person name="Barry K."/>
            <person name="Sandor L."/>
            <person name="Lee J."/>
            <person name="Lipzen A."/>
            <person name="Pangilinan J."/>
            <person name="LaButti K."/>
            <person name="Hainaut M."/>
            <person name="Henrissat B."/>
            <person name="Grigoriev I.V."/>
            <person name="Spatafora J.W."/>
            <person name="Aime M.C."/>
        </authorList>
    </citation>
    <scope>NUCLEOTIDE SEQUENCE [LARGE SCALE GENOMIC DNA]</scope>
    <source>
        <strain evidence="7 8">MCA 4186</strain>
    </source>
</reference>
<keyword evidence="5" id="KW-0539">Nucleus</keyword>
<dbReference type="InterPro" id="IPR006939">
    <property type="entry name" value="SNF5"/>
</dbReference>
<dbReference type="Pfam" id="PF04855">
    <property type="entry name" value="SNF5"/>
    <property type="match status" value="1"/>
</dbReference>
<dbReference type="GeneID" id="37271091"/>
<dbReference type="RefSeq" id="XP_025595020.1">
    <property type="nucleotide sequence ID" value="XM_025743547.1"/>
</dbReference>
<accession>A0A316YZV1</accession>
<dbReference type="AlphaFoldDB" id="A0A316YZV1"/>
<feature type="region of interest" description="Disordered" evidence="6">
    <location>
        <begin position="1"/>
        <end position="103"/>
    </location>
</feature>
<evidence type="ECO:0000256" key="5">
    <source>
        <dbReference type="ARBA" id="ARBA00023242"/>
    </source>
</evidence>
<keyword evidence="4" id="KW-0804">Transcription</keyword>